<dbReference type="PANTHER" id="PTHR47566">
    <property type="match status" value="1"/>
</dbReference>
<dbReference type="KEGG" id="fax:FUAX_19240"/>
<evidence type="ECO:0000313" key="4">
    <source>
        <dbReference type="EMBL" id="BDD09492.1"/>
    </source>
</evidence>
<dbReference type="InterPro" id="IPR052574">
    <property type="entry name" value="CDIRP"/>
</dbReference>
<feature type="signal peptide" evidence="3">
    <location>
        <begin position="1"/>
        <end position="21"/>
    </location>
</feature>
<dbReference type="PROSITE" id="PS51257">
    <property type="entry name" value="PROKAR_LIPOPROTEIN"/>
    <property type="match status" value="1"/>
</dbReference>
<dbReference type="EMBL" id="AP025314">
    <property type="protein sequence ID" value="BDD09492.1"/>
    <property type="molecule type" value="Genomic_DNA"/>
</dbReference>
<dbReference type="InterPro" id="IPR001611">
    <property type="entry name" value="Leu-rich_rpt"/>
</dbReference>
<dbReference type="RefSeq" id="WP_338391092.1">
    <property type="nucleotide sequence ID" value="NZ_AP025314.1"/>
</dbReference>
<protein>
    <recommendedName>
        <fullName evidence="6">Leucine-rich repeat domain-containing protein</fullName>
    </recommendedName>
</protein>
<evidence type="ECO:0000313" key="5">
    <source>
        <dbReference type="Proteomes" id="UP001348817"/>
    </source>
</evidence>
<name>A0AAU9CNG3_9BACT</name>
<dbReference type="InterPro" id="IPR032675">
    <property type="entry name" value="LRR_dom_sf"/>
</dbReference>
<sequence>MRYFQLIFFVFCLSTILLSCAKNDDEESANLFIEIPDSRFEELLIESGIDSDKVVNKKILRSDAEKITHLELNSTQGNSIKDLAGIEGFVNLDTLSVTGNFIDEIDFSHNKKLIKLNLDGNNLLSVKGLGELKSLRWLNVSYNDLTELKIDNPELEEIYVRDNQLEELDVSGSQKLKAIYAVSNKISALDLSANTQLETIILSDNKLESVSLEKNIGVKTLYISSNSLKVLDVSFLVSLDFLRVDRNPDLTCVKIRDNQNIPTVEKSSYQVLAPSCQ</sequence>
<evidence type="ECO:0000256" key="1">
    <source>
        <dbReference type="ARBA" id="ARBA00022614"/>
    </source>
</evidence>
<evidence type="ECO:0000256" key="2">
    <source>
        <dbReference type="ARBA" id="ARBA00022737"/>
    </source>
</evidence>
<dbReference type="PROSITE" id="PS51450">
    <property type="entry name" value="LRR"/>
    <property type="match status" value="1"/>
</dbReference>
<accession>A0AAU9CNG3</accession>
<dbReference type="Proteomes" id="UP001348817">
    <property type="component" value="Chromosome"/>
</dbReference>
<dbReference type="AlphaFoldDB" id="A0AAU9CNG3"/>
<keyword evidence="1" id="KW-0433">Leucine-rich repeat</keyword>
<dbReference type="PANTHER" id="PTHR47566:SF1">
    <property type="entry name" value="PROTEIN NUD1"/>
    <property type="match status" value="1"/>
</dbReference>
<dbReference type="Gene3D" id="3.80.10.10">
    <property type="entry name" value="Ribonuclease Inhibitor"/>
    <property type="match status" value="1"/>
</dbReference>
<dbReference type="SUPFAM" id="SSF52058">
    <property type="entry name" value="L domain-like"/>
    <property type="match status" value="1"/>
</dbReference>
<evidence type="ECO:0000256" key="3">
    <source>
        <dbReference type="SAM" id="SignalP"/>
    </source>
</evidence>
<gene>
    <name evidence="4" type="ORF">FUAX_19240</name>
</gene>
<keyword evidence="5" id="KW-1185">Reference proteome</keyword>
<dbReference type="GO" id="GO:0035591">
    <property type="term" value="F:signaling adaptor activity"/>
    <property type="evidence" value="ECO:0007669"/>
    <property type="project" value="TreeGrafter"/>
</dbReference>
<feature type="chain" id="PRO_5043829584" description="Leucine-rich repeat domain-containing protein" evidence="3">
    <location>
        <begin position="22"/>
        <end position="277"/>
    </location>
</feature>
<evidence type="ECO:0008006" key="6">
    <source>
        <dbReference type="Google" id="ProtNLM"/>
    </source>
</evidence>
<organism evidence="4 5">
    <name type="scientific">Fulvitalea axinellae</name>
    <dbReference type="NCBI Taxonomy" id="1182444"/>
    <lineage>
        <taxon>Bacteria</taxon>
        <taxon>Pseudomonadati</taxon>
        <taxon>Bacteroidota</taxon>
        <taxon>Cytophagia</taxon>
        <taxon>Cytophagales</taxon>
        <taxon>Persicobacteraceae</taxon>
        <taxon>Fulvitalea</taxon>
    </lineage>
</organism>
<keyword evidence="3" id="KW-0732">Signal</keyword>
<keyword evidence="2" id="KW-0677">Repeat</keyword>
<reference evidence="4 5" key="1">
    <citation type="submission" date="2021-12" db="EMBL/GenBank/DDBJ databases">
        <title>Genome sequencing of bacteria with rrn-lacking chromosome and rrn-plasmid.</title>
        <authorList>
            <person name="Anda M."/>
            <person name="Iwasaki W."/>
        </authorList>
    </citation>
    <scope>NUCLEOTIDE SEQUENCE [LARGE SCALE GENOMIC DNA]</scope>
    <source>
        <strain evidence="4 5">DSM 100852</strain>
    </source>
</reference>
<proteinExistence type="predicted"/>